<proteinExistence type="inferred from homology"/>
<organism evidence="11 12">
    <name type="scientific">Paractinoplanes ferrugineus</name>
    <dbReference type="NCBI Taxonomy" id="113564"/>
    <lineage>
        <taxon>Bacteria</taxon>
        <taxon>Bacillati</taxon>
        <taxon>Actinomycetota</taxon>
        <taxon>Actinomycetes</taxon>
        <taxon>Micromonosporales</taxon>
        <taxon>Micromonosporaceae</taxon>
        <taxon>Paractinoplanes</taxon>
    </lineage>
</organism>
<evidence type="ECO:0000256" key="4">
    <source>
        <dbReference type="ARBA" id="ARBA00022729"/>
    </source>
</evidence>
<dbReference type="InterPro" id="IPR017853">
    <property type="entry name" value="GH"/>
</dbReference>
<comment type="caution">
    <text evidence="11">The sequence shown here is derived from an EMBL/GenBank/DDBJ whole genome shotgun (WGS) entry which is preliminary data.</text>
</comment>
<evidence type="ECO:0000313" key="12">
    <source>
        <dbReference type="Proteomes" id="UP000598174"/>
    </source>
</evidence>
<comment type="catalytic activity">
    <reaction evidence="1 9">
        <text>Endohydrolysis of (1-&gt;4)-beta-D-xylosidic linkages in xylans.</text>
        <dbReference type="EC" id="3.2.1.8"/>
    </reaction>
</comment>
<evidence type="ECO:0000256" key="2">
    <source>
        <dbReference type="ARBA" id="ARBA00007495"/>
    </source>
</evidence>
<dbReference type="InterPro" id="IPR001000">
    <property type="entry name" value="GH10_dom"/>
</dbReference>
<keyword evidence="5 9" id="KW-0378">Hydrolase</keyword>
<dbReference type="SUPFAM" id="SSF51445">
    <property type="entry name" value="(Trans)glycosidases"/>
    <property type="match status" value="1"/>
</dbReference>
<dbReference type="PRINTS" id="PR00134">
    <property type="entry name" value="GLHYDRLASE10"/>
</dbReference>
<evidence type="ECO:0000313" key="11">
    <source>
        <dbReference type="EMBL" id="GIE10303.1"/>
    </source>
</evidence>
<evidence type="ECO:0000256" key="1">
    <source>
        <dbReference type="ARBA" id="ARBA00000681"/>
    </source>
</evidence>
<reference evidence="11" key="1">
    <citation type="submission" date="2021-01" db="EMBL/GenBank/DDBJ databases">
        <title>Whole genome shotgun sequence of Actinoplanes ferrugineus NBRC 15555.</title>
        <authorList>
            <person name="Komaki H."/>
            <person name="Tamura T."/>
        </authorList>
    </citation>
    <scope>NUCLEOTIDE SEQUENCE</scope>
    <source>
        <strain evidence="11">NBRC 15555</strain>
    </source>
</reference>
<dbReference type="Pfam" id="PF00331">
    <property type="entry name" value="Glyco_hydro_10"/>
    <property type="match status" value="1"/>
</dbReference>
<gene>
    <name evidence="11" type="ORF">Afe05nite_21430</name>
</gene>
<dbReference type="EC" id="3.2.1.8" evidence="9"/>
<evidence type="ECO:0000256" key="9">
    <source>
        <dbReference type="RuleBase" id="RU361174"/>
    </source>
</evidence>
<dbReference type="AlphaFoldDB" id="A0A919IZS7"/>
<keyword evidence="8 9" id="KW-0624">Polysaccharide degradation</keyword>
<evidence type="ECO:0000259" key="10">
    <source>
        <dbReference type="PROSITE" id="PS51760"/>
    </source>
</evidence>
<dbReference type="GO" id="GO:0045493">
    <property type="term" value="P:xylan catabolic process"/>
    <property type="evidence" value="ECO:0007669"/>
    <property type="project" value="UniProtKB-KW"/>
</dbReference>
<evidence type="ECO:0000256" key="8">
    <source>
        <dbReference type="ARBA" id="ARBA00023326"/>
    </source>
</evidence>
<dbReference type="PANTHER" id="PTHR31490:SF88">
    <property type="entry name" value="BETA-XYLANASE"/>
    <property type="match status" value="1"/>
</dbReference>
<dbReference type="RefSeq" id="WP_203816875.1">
    <property type="nucleotide sequence ID" value="NZ_BAAABP010000031.1"/>
</dbReference>
<evidence type="ECO:0000256" key="6">
    <source>
        <dbReference type="ARBA" id="ARBA00023277"/>
    </source>
</evidence>
<dbReference type="EMBL" id="BOMM01000016">
    <property type="protein sequence ID" value="GIE10303.1"/>
    <property type="molecule type" value="Genomic_DNA"/>
</dbReference>
<sequence length="435" mass="47175">MKHRIGETALTVLGPDGRPHADRAVTVAQQRHDFAFGNIGFDFVELVGGPAGPARSGGSERLGLDVLGDAWLGLFNTATLPFYWGGYEPRRGEPDTRRLTATASWLAERGVTVKGHPLVWHTVQPDWLLGLGLDEVSTLLKARIRDLVSGFAGLIDVWDAVNEAVIMPVFANGPNAITPLAWDRGRIAMVRMAFEQARAANPGATLVLNDFDLTSAYECLIEGVLEAGIRIDAIGLQTHMHQGYHGEERMRHTLDRFARFGLPLHLTETTLVSGHLMPPEIEDLNDYRIPSWPSTPEGEQRQAEEIVRHYRSLVAHPAVQSINYWGLTDDGAWLGAPVGLLRADGSRKPSYDALAGLIKGEWWLPPTEMRTSADGVVTVRGFFGDYTAGGAAFSIRPGVTAASVTLGDQGTARIGAEDVGAGESELTPARVNRPV</sequence>
<evidence type="ECO:0000256" key="7">
    <source>
        <dbReference type="ARBA" id="ARBA00023295"/>
    </source>
</evidence>
<protein>
    <recommendedName>
        <fullName evidence="9">Beta-xylanase</fullName>
        <ecNumber evidence="9">3.2.1.8</ecNumber>
    </recommendedName>
</protein>
<dbReference type="SMART" id="SM00633">
    <property type="entry name" value="Glyco_10"/>
    <property type="match status" value="1"/>
</dbReference>
<keyword evidence="7 9" id="KW-0326">Glycosidase</keyword>
<dbReference type="GO" id="GO:0031176">
    <property type="term" value="F:endo-1,4-beta-xylanase activity"/>
    <property type="evidence" value="ECO:0007669"/>
    <property type="project" value="UniProtKB-EC"/>
</dbReference>
<dbReference type="PROSITE" id="PS51760">
    <property type="entry name" value="GH10_2"/>
    <property type="match status" value="1"/>
</dbReference>
<feature type="domain" description="GH10" evidence="10">
    <location>
        <begin position="58"/>
        <end position="357"/>
    </location>
</feature>
<dbReference type="InterPro" id="IPR044846">
    <property type="entry name" value="GH10"/>
</dbReference>
<keyword evidence="6 9" id="KW-0119">Carbohydrate metabolism</keyword>
<keyword evidence="4" id="KW-0732">Signal</keyword>
<keyword evidence="12" id="KW-1185">Reference proteome</keyword>
<dbReference type="Gene3D" id="3.20.20.80">
    <property type="entry name" value="Glycosidases"/>
    <property type="match status" value="1"/>
</dbReference>
<comment type="similarity">
    <text evidence="2 9">Belongs to the glycosyl hydrolase 10 (cellulase F) family.</text>
</comment>
<keyword evidence="3" id="KW-0858">Xylan degradation</keyword>
<dbReference type="Proteomes" id="UP000598174">
    <property type="component" value="Unassembled WGS sequence"/>
</dbReference>
<dbReference type="PANTHER" id="PTHR31490">
    <property type="entry name" value="GLYCOSYL HYDROLASE"/>
    <property type="match status" value="1"/>
</dbReference>
<evidence type="ECO:0000256" key="3">
    <source>
        <dbReference type="ARBA" id="ARBA00022651"/>
    </source>
</evidence>
<name>A0A919IZS7_9ACTN</name>
<accession>A0A919IZS7</accession>
<evidence type="ECO:0000256" key="5">
    <source>
        <dbReference type="ARBA" id="ARBA00022801"/>
    </source>
</evidence>